<dbReference type="SUPFAM" id="SSF53098">
    <property type="entry name" value="Ribonuclease H-like"/>
    <property type="match status" value="1"/>
</dbReference>
<dbReference type="InterPro" id="IPR043128">
    <property type="entry name" value="Rev_trsase/Diguanyl_cyclase"/>
</dbReference>
<dbReference type="Pfam" id="PF17919">
    <property type="entry name" value="RT_RNaseH_2"/>
    <property type="match status" value="1"/>
</dbReference>
<evidence type="ECO:0000256" key="2">
    <source>
        <dbReference type="SAM" id="MobiDB-lite"/>
    </source>
</evidence>
<evidence type="ECO:0000313" key="5">
    <source>
        <dbReference type="Proteomes" id="UP000288805"/>
    </source>
</evidence>
<dbReference type="InterPro" id="IPR001584">
    <property type="entry name" value="Integrase_cat-core"/>
</dbReference>
<reference evidence="4 5" key="1">
    <citation type="journal article" date="2018" name="PLoS Genet.">
        <title>Population sequencing reveals clonal diversity and ancestral inbreeding in the grapevine cultivar Chardonnay.</title>
        <authorList>
            <person name="Roach M.J."/>
            <person name="Johnson D.L."/>
            <person name="Bohlmann J."/>
            <person name="van Vuuren H.J."/>
            <person name="Jones S.J."/>
            <person name="Pretorius I.S."/>
            <person name="Schmidt S.A."/>
            <person name="Borneman A.R."/>
        </authorList>
    </citation>
    <scope>NUCLEOTIDE SEQUENCE [LARGE SCALE GENOMIC DNA]</scope>
    <source>
        <strain evidence="5">cv. Chardonnay</strain>
        <tissue evidence="4">Leaf</tissue>
    </source>
</reference>
<name>A0A438KP77_VITVI</name>
<dbReference type="Pfam" id="PF00665">
    <property type="entry name" value="rve"/>
    <property type="match status" value="1"/>
</dbReference>
<dbReference type="GO" id="GO:0003824">
    <property type="term" value="F:catalytic activity"/>
    <property type="evidence" value="ECO:0007669"/>
    <property type="project" value="UniProtKB-KW"/>
</dbReference>
<dbReference type="Proteomes" id="UP000288805">
    <property type="component" value="Unassembled WGS sequence"/>
</dbReference>
<comment type="caution">
    <text evidence="4">The sequence shown here is derived from an EMBL/GenBank/DDBJ whole genome shotgun (WGS) entry which is preliminary data.</text>
</comment>
<protein>
    <submittedName>
        <fullName evidence="4">Retrovirus-related Pol polyprotein from transposon 17.6</fullName>
    </submittedName>
</protein>
<dbReference type="InterPro" id="IPR012337">
    <property type="entry name" value="RNaseH-like_sf"/>
</dbReference>
<dbReference type="InterPro" id="IPR050951">
    <property type="entry name" value="Retrovirus_Pol_polyprotein"/>
</dbReference>
<dbReference type="GO" id="GO:0003676">
    <property type="term" value="F:nucleic acid binding"/>
    <property type="evidence" value="ECO:0007669"/>
    <property type="project" value="InterPro"/>
</dbReference>
<dbReference type="Gene3D" id="3.30.420.10">
    <property type="entry name" value="Ribonuclease H-like superfamily/Ribonuclease H"/>
    <property type="match status" value="1"/>
</dbReference>
<organism evidence="4 5">
    <name type="scientific">Vitis vinifera</name>
    <name type="common">Grape</name>
    <dbReference type="NCBI Taxonomy" id="29760"/>
    <lineage>
        <taxon>Eukaryota</taxon>
        <taxon>Viridiplantae</taxon>
        <taxon>Streptophyta</taxon>
        <taxon>Embryophyta</taxon>
        <taxon>Tracheophyta</taxon>
        <taxon>Spermatophyta</taxon>
        <taxon>Magnoliopsida</taxon>
        <taxon>eudicotyledons</taxon>
        <taxon>Gunneridae</taxon>
        <taxon>Pentapetalae</taxon>
        <taxon>rosids</taxon>
        <taxon>Vitales</taxon>
        <taxon>Vitaceae</taxon>
        <taxon>Viteae</taxon>
        <taxon>Vitis</taxon>
    </lineage>
</organism>
<dbReference type="PROSITE" id="PS50994">
    <property type="entry name" value="INTEGRASE"/>
    <property type="match status" value="1"/>
</dbReference>
<dbReference type="AlphaFoldDB" id="A0A438KP77"/>
<evidence type="ECO:0000259" key="3">
    <source>
        <dbReference type="PROSITE" id="PS50994"/>
    </source>
</evidence>
<feature type="domain" description="Integrase catalytic" evidence="3">
    <location>
        <begin position="351"/>
        <end position="513"/>
    </location>
</feature>
<feature type="compositionally biased region" description="Basic and acidic residues" evidence="2">
    <location>
        <begin position="661"/>
        <end position="677"/>
    </location>
</feature>
<gene>
    <name evidence="4" type="primary">pol_301</name>
    <name evidence="4" type="ORF">CK203_008507</name>
</gene>
<dbReference type="Gene3D" id="3.30.70.270">
    <property type="match status" value="1"/>
</dbReference>
<evidence type="ECO:0000256" key="1">
    <source>
        <dbReference type="ARBA" id="ARBA00023268"/>
    </source>
</evidence>
<dbReference type="SUPFAM" id="SSF56672">
    <property type="entry name" value="DNA/RNA polymerases"/>
    <property type="match status" value="1"/>
</dbReference>
<evidence type="ECO:0000313" key="4">
    <source>
        <dbReference type="EMBL" id="RVX23010.1"/>
    </source>
</evidence>
<dbReference type="Gene3D" id="3.10.10.10">
    <property type="entry name" value="HIV Type 1 Reverse Transcriptase, subunit A, domain 1"/>
    <property type="match status" value="1"/>
</dbReference>
<keyword evidence="1" id="KW-0511">Multifunctional enzyme</keyword>
<sequence length="708" mass="81198">MQEVVRSEVLELLQAGIIYPISDSPWVSPMQVVPKKSGITVAQNDKGEEVSTCLTSEIDVEDQEKTTFTCPFGTYAYRRMPFGLCNAPATFQRCMLSIFNDMVEHIMEVFMDDITIYGSVFDEFLVNLEAVLNRCTEKDLVLNWEKCHFMVHQGIVLGPIISKQGIEVNKAKVKLIVKLPSPTTVKGDDRFQLSSEELKLFLTTAPILRAPNWQLPFEVVCDASDFAIGVVLGQREDGKPYIKDKKGVENVVADHLSRLAITRNSHSLPINDDFPEESLMLMEVDPWYAHIANYLVTREFPTDQILWKCVPEQEQQGILSHCYESACGGHFASQKTSMKVLQSGFCWPSLFKDAHTMCRSCDRCIDFKGPFPMSFGYSHIFVGVDYVSKWVEVIPCKRNDYRVVLKFLKENIFYRFGVPKAIINDGGTHFCNKSFETLLVKYGVKHKVATPYHPQTSGQVELANREIKNILMKVVNTSRRDWSVKLHDSLWAYRIAYKTILGISPYRLVYGKACHLPVEVEYKAWWIIKKLNMGLSRTSMKRFLDLNEMEELRNEAYNNSNIAKQRLKMWHDQLVSRKEFQKGQRVLLYDSTLHIFSRKLKSRWIGPFTIQQVHSNGVVELLNSNNTGSFKVNGHRLKPFVEPFSRDKEEIIPLSHIKLNKRSEATHTEPMEHRPEPLTRSSRPSQPDPQVLVDSQRPSGMSPEAIIK</sequence>
<dbReference type="PANTHER" id="PTHR37984:SF5">
    <property type="entry name" value="PROTEIN NYNRIN-LIKE"/>
    <property type="match status" value="1"/>
</dbReference>
<dbReference type="InterPro" id="IPR000477">
    <property type="entry name" value="RT_dom"/>
</dbReference>
<dbReference type="GO" id="GO:0015074">
    <property type="term" value="P:DNA integration"/>
    <property type="evidence" value="ECO:0007669"/>
    <property type="project" value="InterPro"/>
</dbReference>
<dbReference type="Gene3D" id="1.10.340.70">
    <property type="match status" value="1"/>
</dbReference>
<dbReference type="InterPro" id="IPR041577">
    <property type="entry name" value="RT_RNaseH_2"/>
</dbReference>
<proteinExistence type="predicted"/>
<dbReference type="InterPro" id="IPR043502">
    <property type="entry name" value="DNA/RNA_pol_sf"/>
</dbReference>
<dbReference type="InterPro" id="IPR036397">
    <property type="entry name" value="RNaseH_sf"/>
</dbReference>
<dbReference type="Pfam" id="PF00078">
    <property type="entry name" value="RVT_1"/>
    <property type="match status" value="1"/>
</dbReference>
<dbReference type="PANTHER" id="PTHR37984">
    <property type="entry name" value="PROTEIN CBG26694"/>
    <property type="match status" value="1"/>
</dbReference>
<dbReference type="EMBL" id="QGNW01000002">
    <property type="protein sequence ID" value="RVX23010.1"/>
    <property type="molecule type" value="Genomic_DNA"/>
</dbReference>
<dbReference type="CDD" id="cd01647">
    <property type="entry name" value="RT_LTR"/>
    <property type="match status" value="1"/>
</dbReference>
<accession>A0A438KP77</accession>
<feature type="region of interest" description="Disordered" evidence="2">
    <location>
        <begin position="658"/>
        <end position="708"/>
    </location>
</feature>